<dbReference type="AlphaFoldDB" id="A0A1Z4M1I6"/>
<reference evidence="1 2" key="1">
    <citation type="submission" date="2017-06" db="EMBL/GenBank/DDBJ databases">
        <title>Genome sequencing of cyanobaciteial culture collection at National Institute for Environmental Studies (NIES).</title>
        <authorList>
            <person name="Hirose Y."/>
            <person name="Shimura Y."/>
            <person name="Fujisawa T."/>
            <person name="Nakamura Y."/>
            <person name="Kawachi M."/>
        </authorList>
    </citation>
    <scope>NUCLEOTIDE SEQUENCE [LARGE SCALE GENOMIC DNA]</scope>
    <source>
        <strain evidence="1 2">NIES-267</strain>
    </source>
</reference>
<accession>A0A1Z4M1I6</accession>
<dbReference type="Proteomes" id="UP000218418">
    <property type="component" value="Chromosome"/>
</dbReference>
<dbReference type="OrthoDB" id="480426at2"/>
<sequence length="232" mass="26579">MYTEFLLLSQIISNDSFLTNQSKYSQSETVVNLYSRQKSQKKQGNFRDMLEALGERETGLSSVDSRQYNFVNPQLYFLGKYQFAEILLIRLGYYKAQVYFGNGANKNYWRGTWTGKSGINSKAEFLNSPEVQEQAIREAFGVYWQDINYLMNKRGKSIESYLSQVKTFNESGKRRTIKITLSGIIAAAHLKGPDKIVDLLVSGKVSQDPFGTSILEYFEEFGSYQTTPNDFL</sequence>
<evidence type="ECO:0000313" key="2">
    <source>
        <dbReference type="Proteomes" id="UP000218418"/>
    </source>
</evidence>
<protein>
    <submittedName>
        <fullName evidence="1">Uncharacterized protein</fullName>
    </submittedName>
</protein>
<organism evidence="1 2">
    <name type="scientific">Calothrix parasitica NIES-267</name>
    <dbReference type="NCBI Taxonomy" id="1973488"/>
    <lineage>
        <taxon>Bacteria</taxon>
        <taxon>Bacillati</taxon>
        <taxon>Cyanobacteriota</taxon>
        <taxon>Cyanophyceae</taxon>
        <taxon>Nostocales</taxon>
        <taxon>Calotrichaceae</taxon>
        <taxon>Calothrix</taxon>
    </lineage>
</organism>
<keyword evidence="2" id="KW-1185">Reference proteome</keyword>
<evidence type="ECO:0000313" key="1">
    <source>
        <dbReference type="EMBL" id="BAY87364.1"/>
    </source>
</evidence>
<gene>
    <name evidence="1" type="ORF">NIES267_68860</name>
</gene>
<name>A0A1Z4M1I6_9CYAN</name>
<proteinExistence type="predicted"/>
<dbReference type="EMBL" id="AP018227">
    <property type="protein sequence ID" value="BAY87364.1"/>
    <property type="molecule type" value="Genomic_DNA"/>
</dbReference>